<dbReference type="EMBL" id="CAJHNH020002517">
    <property type="protein sequence ID" value="CAG5126969.1"/>
    <property type="molecule type" value="Genomic_DNA"/>
</dbReference>
<keyword evidence="4" id="KW-1185">Reference proteome</keyword>
<protein>
    <submittedName>
        <fullName evidence="3">Uncharacterized protein</fullName>
    </submittedName>
</protein>
<feature type="compositionally biased region" description="Polar residues" evidence="2">
    <location>
        <begin position="524"/>
        <end position="549"/>
    </location>
</feature>
<name>A0A8S3ZCU1_9EUPU</name>
<evidence type="ECO:0000313" key="4">
    <source>
        <dbReference type="Proteomes" id="UP000678393"/>
    </source>
</evidence>
<feature type="compositionally biased region" description="Basic and acidic residues" evidence="2">
    <location>
        <begin position="634"/>
        <end position="650"/>
    </location>
</feature>
<feature type="coiled-coil region" evidence="1">
    <location>
        <begin position="656"/>
        <end position="701"/>
    </location>
</feature>
<reference evidence="3" key="1">
    <citation type="submission" date="2021-04" db="EMBL/GenBank/DDBJ databases">
        <authorList>
            <consortium name="Molecular Ecology Group"/>
        </authorList>
    </citation>
    <scope>NUCLEOTIDE SEQUENCE</scope>
</reference>
<feature type="compositionally biased region" description="Polar residues" evidence="2">
    <location>
        <begin position="335"/>
        <end position="359"/>
    </location>
</feature>
<feature type="region of interest" description="Disordered" evidence="2">
    <location>
        <begin position="524"/>
        <end position="575"/>
    </location>
</feature>
<evidence type="ECO:0000313" key="3">
    <source>
        <dbReference type="EMBL" id="CAG5126969.1"/>
    </source>
</evidence>
<feature type="compositionally biased region" description="Polar residues" evidence="2">
    <location>
        <begin position="136"/>
        <end position="171"/>
    </location>
</feature>
<keyword evidence="1" id="KW-0175">Coiled coil</keyword>
<feature type="region of interest" description="Disordered" evidence="2">
    <location>
        <begin position="454"/>
        <end position="484"/>
    </location>
</feature>
<dbReference type="AlphaFoldDB" id="A0A8S3ZCU1"/>
<dbReference type="OrthoDB" id="6163116at2759"/>
<evidence type="ECO:0000256" key="1">
    <source>
        <dbReference type="SAM" id="Coils"/>
    </source>
</evidence>
<feature type="region of interest" description="Disordered" evidence="2">
    <location>
        <begin position="330"/>
        <end position="381"/>
    </location>
</feature>
<evidence type="ECO:0000256" key="2">
    <source>
        <dbReference type="SAM" id="MobiDB-lite"/>
    </source>
</evidence>
<feature type="region of interest" description="Disordered" evidence="2">
    <location>
        <begin position="618"/>
        <end position="650"/>
    </location>
</feature>
<feature type="region of interest" description="Disordered" evidence="2">
    <location>
        <begin position="130"/>
        <end position="171"/>
    </location>
</feature>
<comment type="caution">
    <text evidence="3">The sequence shown here is derived from an EMBL/GenBank/DDBJ whole genome shotgun (WGS) entry which is preliminary data.</text>
</comment>
<dbReference type="Proteomes" id="UP000678393">
    <property type="component" value="Unassembled WGS sequence"/>
</dbReference>
<feature type="compositionally biased region" description="Polar residues" evidence="2">
    <location>
        <begin position="459"/>
        <end position="469"/>
    </location>
</feature>
<feature type="compositionally biased region" description="Basic and acidic residues" evidence="2">
    <location>
        <begin position="563"/>
        <end position="575"/>
    </location>
</feature>
<gene>
    <name evidence="3" type="ORF">CUNI_LOCUS12527</name>
</gene>
<proteinExistence type="predicted"/>
<sequence length="701" mass="78313">MAIGTNLQMIADKSLQHARDNKEKHRVDKSALYSELTTKSSISVIEIDTEKSTRRNAISPTVSDSNVAAKHCPEVDFSNEECTLTNSHDSQDEIQQGSMVPNGDTEAPVNTAMSEDETIYNYHSITRDPSGKLRLVNNNKPKSQSPVSNCSDINSPPCSPQVSPKENDTTRTVSQDFSFRNTHSARNLHTDITDLLHDPLTLDYNTYMGDGSYITNNCLTNLDDEINERHLASCDRDTLLQKVNYSTVSRAEDLDLSDQKLEEYFSELRQCLQLTNSQETVYKLACDAQDHELMELLELVLKKKPPVLNESLNFIANPLAIIRHSLAEPDHGEQESLNEASQSPTRNQKQIIKQATSSAAEKDEPHSQHHNPKKKTVSDSETCSTAERITLSQCFSQTLDRAECSQSTAKALISLFGHILSSRRSLQEQRSTTESPVSIIDKIQSLDFQRSVEKKCSGDTKSAASSSTHPTEDTHRQPQYSENSPAKLIAQKFLRKHNRNNAEQCKDNNMLDVLTEGSEENYELTNSVSDVSSVKATPTAPSKGCNSGAESYAGAELPNTKIISREHPEAGPVKDLRTCQKTRAPLSPEKTTKLCPVLERDETYTAQGMEPCLRPLSLEKEGTCSDGDNVRGAAAKESRPHRDSLAPADRKYPAPIVELFRDQDEYLKKLKEVREKFEMSIQALSNERKNRLAEEERQQNK</sequence>
<organism evidence="3 4">
    <name type="scientific">Candidula unifasciata</name>
    <dbReference type="NCBI Taxonomy" id="100452"/>
    <lineage>
        <taxon>Eukaryota</taxon>
        <taxon>Metazoa</taxon>
        <taxon>Spiralia</taxon>
        <taxon>Lophotrochozoa</taxon>
        <taxon>Mollusca</taxon>
        <taxon>Gastropoda</taxon>
        <taxon>Heterobranchia</taxon>
        <taxon>Euthyneura</taxon>
        <taxon>Panpulmonata</taxon>
        <taxon>Eupulmonata</taxon>
        <taxon>Stylommatophora</taxon>
        <taxon>Helicina</taxon>
        <taxon>Helicoidea</taxon>
        <taxon>Geomitridae</taxon>
        <taxon>Candidula</taxon>
    </lineage>
</organism>
<accession>A0A8S3ZCU1</accession>